<dbReference type="PANTHER" id="PTHR43172">
    <property type="entry name" value="ADENYLOSUCCINATE LYASE"/>
    <property type="match status" value="1"/>
</dbReference>
<dbReference type="InterPro" id="IPR008948">
    <property type="entry name" value="L-Aspartase-like"/>
</dbReference>
<dbReference type="FunFam" id="1.20.200.10:FF:000008">
    <property type="entry name" value="Adenylosuccinate lyase"/>
    <property type="match status" value="1"/>
</dbReference>
<comment type="pathway">
    <text evidence="1 12">Purine metabolism; IMP biosynthesis via de novo pathway; 5-amino-1-(5-phospho-D-ribosyl)imidazole-4-carboxamide from 5-amino-1-(5-phospho-D-ribosyl)imidazole-4-carboxylate: step 2/2.</text>
</comment>
<protein>
    <recommendedName>
        <fullName evidence="5 11">Adenylosuccinate lyase</fullName>
        <shortName evidence="12">ASL</shortName>
        <ecNumber evidence="4 11">4.3.2.2</ecNumber>
    </recommendedName>
    <alternativeName>
        <fullName evidence="9 12">Adenylosuccinase</fullName>
    </alternativeName>
</protein>
<dbReference type="Pfam" id="PF00206">
    <property type="entry name" value="Lyase_1"/>
    <property type="match status" value="1"/>
</dbReference>
<sequence>MIPRYSRPEMATLWSEEEKFRVWLEVEIAVVEAFEQYGQAPEGTADTIRKGAVVNVERIEELEATLRHDVIAFLTSVSENLGDESRFLHFGMTSSDLLDTATSLISRRSGMLICEGVCGLAKALRSLAEKHRHTPMIGRSHGVHAEPTTFGLKALGWYTEMERHKDRILAAVADMSVGQVSGAVGTFSHLGPEIEEFVCHRLGLSPAPVSTQILQRDRHAAMIQALAGLSASLEKIATEIRNLQRTEILEAEEAFKKGQKGSSAMPHKRNPIVCERVAGLARVIRGNAMAALENVALWHERDITHSSVERVIFPDSFILVDYQLFKLTQVMEGLIVYPENMMRNLNLTGGLVFSQRVLLALTEAGMRREESYAVVQENALKTWNEKQDFKELLLADERVQKVMNQSQVEACFDLSYNLRHVDAIFSRVFKEER</sequence>
<dbReference type="InterPro" id="IPR019468">
    <property type="entry name" value="AdenyloSucc_lyase_C"/>
</dbReference>
<feature type="domain" description="Adenylosuccinate lyase C-terminal" evidence="13">
    <location>
        <begin position="349"/>
        <end position="429"/>
    </location>
</feature>
<dbReference type="InterPro" id="IPR024083">
    <property type="entry name" value="Fumarase/histidase_N"/>
</dbReference>
<dbReference type="PROSITE" id="PS00163">
    <property type="entry name" value="FUMARATE_LYASES"/>
    <property type="match status" value="1"/>
</dbReference>
<dbReference type="AlphaFoldDB" id="A0A7Y2E5F7"/>
<dbReference type="UniPathway" id="UPA00075">
    <property type="reaction ID" value="UER00336"/>
</dbReference>
<dbReference type="Gene3D" id="1.10.275.10">
    <property type="entry name" value="Fumarase/aspartase (N-terminal domain)"/>
    <property type="match status" value="1"/>
</dbReference>
<keyword evidence="7 12" id="KW-0456">Lyase</keyword>
<dbReference type="InterPro" id="IPR022761">
    <property type="entry name" value="Fumarate_lyase_N"/>
</dbReference>
<comment type="similarity">
    <text evidence="3 12">Belongs to the lyase 1 family. Adenylosuccinate lyase subfamily.</text>
</comment>
<dbReference type="PANTHER" id="PTHR43172:SF1">
    <property type="entry name" value="ADENYLOSUCCINATE LYASE"/>
    <property type="match status" value="1"/>
</dbReference>
<organism evidence="14 15">
    <name type="scientific">Eiseniibacteriota bacterium</name>
    <dbReference type="NCBI Taxonomy" id="2212470"/>
    <lineage>
        <taxon>Bacteria</taxon>
        <taxon>Candidatus Eiseniibacteriota</taxon>
    </lineage>
</organism>
<dbReference type="CDD" id="cd01360">
    <property type="entry name" value="Adenylsuccinate_lyase_1"/>
    <property type="match status" value="1"/>
</dbReference>
<evidence type="ECO:0000256" key="1">
    <source>
        <dbReference type="ARBA" id="ARBA00004706"/>
    </source>
</evidence>
<evidence type="ECO:0000256" key="5">
    <source>
        <dbReference type="ARBA" id="ARBA00017058"/>
    </source>
</evidence>
<keyword evidence="6 12" id="KW-0658">Purine biosynthesis</keyword>
<evidence type="ECO:0000256" key="7">
    <source>
        <dbReference type="ARBA" id="ARBA00023239"/>
    </source>
</evidence>
<evidence type="ECO:0000256" key="12">
    <source>
        <dbReference type="RuleBase" id="RU361172"/>
    </source>
</evidence>
<evidence type="ECO:0000256" key="10">
    <source>
        <dbReference type="ARBA" id="ARBA00049115"/>
    </source>
</evidence>
<evidence type="ECO:0000256" key="8">
    <source>
        <dbReference type="ARBA" id="ARBA00024477"/>
    </source>
</evidence>
<dbReference type="InterPro" id="IPR004769">
    <property type="entry name" value="Pur_lyase"/>
</dbReference>
<dbReference type="GO" id="GO:0004018">
    <property type="term" value="F:N6-(1,2-dicarboxyethyl)AMP AMP-lyase (fumarate-forming) activity"/>
    <property type="evidence" value="ECO:0007669"/>
    <property type="project" value="UniProtKB-UniRule"/>
</dbReference>
<dbReference type="Pfam" id="PF10397">
    <property type="entry name" value="ADSL_C"/>
    <property type="match status" value="1"/>
</dbReference>
<dbReference type="FunFam" id="1.10.40.30:FF:000007">
    <property type="entry name" value="Adenylosuccinate lyase"/>
    <property type="match status" value="1"/>
</dbReference>
<dbReference type="InterPro" id="IPR000362">
    <property type="entry name" value="Fumarate_lyase_fam"/>
</dbReference>
<evidence type="ECO:0000256" key="11">
    <source>
        <dbReference type="NCBIfam" id="TIGR00928"/>
    </source>
</evidence>
<dbReference type="Gene3D" id="1.20.200.10">
    <property type="entry name" value="Fumarase/aspartase (Central domain)"/>
    <property type="match status" value="1"/>
</dbReference>
<accession>A0A7Y2E5F7</accession>
<dbReference type="Gene3D" id="1.10.40.30">
    <property type="entry name" value="Fumarase/aspartase (C-terminal domain)"/>
    <property type="match status" value="1"/>
</dbReference>
<dbReference type="SMART" id="SM00998">
    <property type="entry name" value="ADSL_C"/>
    <property type="match status" value="1"/>
</dbReference>
<proteinExistence type="inferred from homology"/>
<dbReference type="NCBIfam" id="TIGR00928">
    <property type="entry name" value="purB"/>
    <property type="match status" value="1"/>
</dbReference>
<dbReference type="GO" id="GO:0070626">
    <property type="term" value="F:(S)-2-(5-amino-1-(5-phospho-D-ribosyl)imidazole-4-carboxamido) succinate lyase (fumarate-forming) activity"/>
    <property type="evidence" value="ECO:0007669"/>
    <property type="project" value="TreeGrafter"/>
</dbReference>
<dbReference type="EC" id="4.3.2.2" evidence="4 11"/>
<evidence type="ECO:0000313" key="15">
    <source>
        <dbReference type="Proteomes" id="UP000547674"/>
    </source>
</evidence>
<comment type="catalytic activity">
    <reaction evidence="10">
        <text>N(6)-(1,2-dicarboxyethyl)-AMP = fumarate + AMP</text>
        <dbReference type="Rhea" id="RHEA:16853"/>
        <dbReference type="ChEBI" id="CHEBI:29806"/>
        <dbReference type="ChEBI" id="CHEBI:57567"/>
        <dbReference type="ChEBI" id="CHEBI:456215"/>
        <dbReference type="EC" id="4.3.2.2"/>
    </reaction>
    <physiologicalReaction direction="left-to-right" evidence="10">
        <dbReference type="Rhea" id="RHEA:16854"/>
    </physiologicalReaction>
</comment>
<dbReference type="GO" id="GO:0044208">
    <property type="term" value="P:'de novo' AMP biosynthetic process"/>
    <property type="evidence" value="ECO:0007669"/>
    <property type="project" value="UniProtKB-UniPathway"/>
</dbReference>
<name>A0A7Y2E5F7_UNCEI</name>
<dbReference type="EMBL" id="JABDJR010000068">
    <property type="protein sequence ID" value="NNF05521.1"/>
    <property type="molecule type" value="Genomic_DNA"/>
</dbReference>
<evidence type="ECO:0000259" key="13">
    <source>
        <dbReference type="SMART" id="SM00998"/>
    </source>
</evidence>
<evidence type="ECO:0000313" key="14">
    <source>
        <dbReference type="EMBL" id="NNF05521.1"/>
    </source>
</evidence>
<dbReference type="GO" id="GO:0005829">
    <property type="term" value="C:cytosol"/>
    <property type="evidence" value="ECO:0007669"/>
    <property type="project" value="TreeGrafter"/>
</dbReference>
<evidence type="ECO:0000256" key="3">
    <source>
        <dbReference type="ARBA" id="ARBA00008273"/>
    </source>
</evidence>
<dbReference type="PRINTS" id="PR00145">
    <property type="entry name" value="ARGSUCLYASE"/>
</dbReference>
<comment type="catalytic activity">
    <reaction evidence="8">
        <text>(2S)-2-[5-amino-1-(5-phospho-beta-D-ribosyl)imidazole-4-carboxamido]succinate = 5-amino-1-(5-phospho-beta-D-ribosyl)imidazole-4-carboxamide + fumarate</text>
        <dbReference type="Rhea" id="RHEA:23920"/>
        <dbReference type="ChEBI" id="CHEBI:29806"/>
        <dbReference type="ChEBI" id="CHEBI:58443"/>
        <dbReference type="ChEBI" id="CHEBI:58475"/>
        <dbReference type="EC" id="4.3.2.2"/>
    </reaction>
    <physiologicalReaction direction="left-to-right" evidence="8">
        <dbReference type="Rhea" id="RHEA:23921"/>
    </physiologicalReaction>
</comment>
<dbReference type="SUPFAM" id="SSF48557">
    <property type="entry name" value="L-aspartase-like"/>
    <property type="match status" value="1"/>
</dbReference>
<evidence type="ECO:0000256" key="6">
    <source>
        <dbReference type="ARBA" id="ARBA00022755"/>
    </source>
</evidence>
<comment type="caution">
    <text evidence="14">The sequence shown here is derived from an EMBL/GenBank/DDBJ whole genome shotgun (WGS) entry which is preliminary data.</text>
</comment>
<dbReference type="InterPro" id="IPR020557">
    <property type="entry name" value="Fumarate_lyase_CS"/>
</dbReference>
<dbReference type="PRINTS" id="PR00149">
    <property type="entry name" value="FUMRATELYASE"/>
</dbReference>
<evidence type="ECO:0000256" key="4">
    <source>
        <dbReference type="ARBA" id="ARBA00012339"/>
    </source>
</evidence>
<reference evidence="14 15" key="1">
    <citation type="submission" date="2020-03" db="EMBL/GenBank/DDBJ databases">
        <title>Metabolic flexibility allows generalist bacteria to become dominant in a frequently disturbed ecosystem.</title>
        <authorList>
            <person name="Chen Y.-J."/>
            <person name="Leung P.M."/>
            <person name="Bay S.K."/>
            <person name="Hugenholtz P."/>
            <person name="Kessler A.J."/>
            <person name="Shelley G."/>
            <person name="Waite D.W."/>
            <person name="Cook P.L."/>
            <person name="Greening C."/>
        </authorList>
    </citation>
    <scope>NUCLEOTIDE SEQUENCE [LARGE SCALE GENOMIC DNA]</scope>
    <source>
        <strain evidence="14">SS_bin_28</strain>
    </source>
</reference>
<evidence type="ECO:0000256" key="2">
    <source>
        <dbReference type="ARBA" id="ARBA00004734"/>
    </source>
</evidence>
<evidence type="ECO:0000256" key="9">
    <source>
        <dbReference type="ARBA" id="ARBA00030717"/>
    </source>
</evidence>
<comment type="pathway">
    <text evidence="2 12">Purine metabolism; AMP biosynthesis via de novo pathway; AMP from IMP: step 2/2.</text>
</comment>
<dbReference type="Proteomes" id="UP000547674">
    <property type="component" value="Unassembled WGS sequence"/>
</dbReference>
<dbReference type="UniPathway" id="UPA00074">
    <property type="reaction ID" value="UER00132"/>
</dbReference>
<dbReference type="GO" id="GO:0006189">
    <property type="term" value="P:'de novo' IMP biosynthetic process"/>
    <property type="evidence" value="ECO:0007669"/>
    <property type="project" value="UniProtKB-UniPathway"/>
</dbReference>
<gene>
    <name evidence="14" type="ORF">HKN21_02055</name>
</gene>